<keyword evidence="3" id="KW-1185">Reference proteome</keyword>
<feature type="region of interest" description="Disordered" evidence="1">
    <location>
        <begin position="1"/>
        <end position="37"/>
    </location>
</feature>
<evidence type="ECO:0000256" key="1">
    <source>
        <dbReference type="SAM" id="MobiDB-lite"/>
    </source>
</evidence>
<dbReference type="AlphaFoldDB" id="A0A2P5EA73"/>
<comment type="caution">
    <text evidence="2">The sequence shown here is derived from an EMBL/GenBank/DDBJ whole genome shotgun (WGS) entry which is preliminary data.</text>
</comment>
<dbReference type="EMBL" id="JXTC01000194">
    <property type="protein sequence ID" value="PON82455.1"/>
    <property type="molecule type" value="Genomic_DNA"/>
</dbReference>
<organism evidence="2 3">
    <name type="scientific">Trema orientale</name>
    <name type="common">Charcoal tree</name>
    <name type="synonym">Celtis orientalis</name>
    <dbReference type="NCBI Taxonomy" id="63057"/>
    <lineage>
        <taxon>Eukaryota</taxon>
        <taxon>Viridiplantae</taxon>
        <taxon>Streptophyta</taxon>
        <taxon>Embryophyta</taxon>
        <taxon>Tracheophyta</taxon>
        <taxon>Spermatophyta</taxon>
        <taxon>Magnoliopsida</taxon>
        <taxon>eudicotyledons</taxon>
        <taxon>Gunneridae</taxon>
        <taxon>Pentapetalae</taxon>
        <taxon>rosids</taxon>
        <taxon>fabids</taxon>
        <taxon>Rosales</taxon>
        <taxon>Cannabaceae</taxon>
        <taxon>Trema</taxon>
    </lineage>
</organism>
<proteinExistence type="predicted"/>
<dbReference type="Proteomes" id="UP000237000">
    <property type="component" value="Unassembled WGS sequence"/>
</dbReference>
<feature type="region of interest" description="Disordered" evidence="1">
    <location>
        <begin position="72"/>
        <end position="103"/>
    </location>
</feature>
<accession>A0A2P5EA73</accession>
<protein>
    <submittedName>
        <fullName evidence="2">Uncharacterized protein</fullName>
    </submittedName>
</protein>
<evidence type="ECO:0000313" key="3">
    <source>
        <dbReference type="Proteomes" id="UP000237000"/>
    </source>
</evidence>
<sequence>MLEENRRPKTISRIWKPGNPQPAPRPNDHHCQRTSPPCSLPPIDAMLEASLLFEPRGCEKELTKETLPCQIFEDPGRFRPPQISPSTWDESPDLPHRPPIVSR</sequence>
<evidence type="ECO:0000313" key="2">
    <source>
        <dbReference type="EMBL" id="PON82455.1"/>
    </source>
</evidence>
<name>A0A2P5EA73_TREOI</name>
<dbReference type="InParanoid" id="A0A2P5EA73"/>
<gene>
    <name evidence="2" type="ORF">TorRG33x02_217000</name>
</gene>
<reference evidence="3" key="1">
    <citation type="submission" date="2016-06" db="EMBL/GenBank/DDBJ databases">
        <title>Parallel loss of symbiosis genes in relatives of nitrogen-fixing non-legume Parasponia.</title>
        <authorList>
            <person name="Van Velzen R."/>
            <person name="Holmer R."/>
            <person name="Bu F."/>
            <person name="Rutten L."/>
            <person name="Van Zeijl A."/>
            <person name="Liu W."/>
            <person name="Santuari L."/>
            <person name="Cao Q."/>
            <person name="Sharma T."/>
            <person name="Shen D."/>
            <person name="Roswanjaya Y."/>
            <person name="Wardhani T."/>
            <person name="Kalhor M.S."/>
            <person name="Jansen J."/>
            <person name="Van den Hoogen J."/>
            <person name="Gungor B."/>
            <person name="Hartog M."/>
            <person name="Hontelez J."/>
            <person name="Verver J."/>
            <person name="Yang W.-C."/>
            <person name="Schijlen E."/>
            <person name="Repin R."/>
            <person name="Schilthuizen M."/>
            <person name="Schranz E."/>
            <person name="Heidstra R."/>
            <person name="Miyata K."/>
            <person name="Fedorova E."/>
            <person name="Kohlen W."/>
            <person name="Bisseling T."/>
            <person name="Smit S."/>
            <person name="Geurts R."/>
        </authorList>
    </citation>
    <scope>NUCLEOTIDE SEQUENCE [LARGE SCALE GENOMIC DNA]</scope>
    <source>
        <strain evidence="3">cv. RG33-2</strain>
    </source>
</reference>